<dbReference type="EMBL" id="JGYK01000001">
    <property type="protein sequence ID" value="KFI40180.1"/>
    <property type="molecule type" value="Genomic_DNA"/>
</dbReference>
<evidence type="ECO:0000256" key="4">
    <source>
        <dbReference type="ARBA" id="ARBA00023268"/>
    </source>
</evidence>
<dbReference type="GO" id="GO:0030091">
    <property type="term" value="P:protein repair"/>
    <property type="evidence" value="ECO:0007669"/>
    <property type="project" value="InterPro"/>
</dbReference>
<dbReference type="HAMAP" id="MF_01401">
    <property type="entry name" value="MsrA"/>
    <property type="match status" value="1"/>
</dbReference>
<keyword evidence="12" id="KW-1185">Reference proteome</keyword>
<dbReference type="PANTHER" id="PTHR10173:SF59">
    <property type="entry name" value="PEPTIDE METHIONINE SULFOXIDE REDUCTASE MSRA_MSRB"/>
    <property type="match status" value="1"/>
</dbReference>
<evidence type="ECO:0000256" key="9">
    <source>
        <dbReference type="HAMAP-Rule" id="MF_01401"/>
    </source>
</evidence>
<keyword evidence="4" id="KW-0511">Multifunctional enzyme</keyword>
<dbReference type="InterPro" id="IPR002569">
    <property type="entry name" value="Met_Sox_Rdtase_MsrA_dom"/>
</dbReference>
<evidence type="ECO:0000256" key="7">
    <source>
        <dbReference type="ARBA" id="ARBA00048488"/>
    </source>
</evidence>
<dbReference type="SUPFAM" id="SSF51316">
    <property type="entry name" value="Mss4-like"/>
    <property type="match status" value="1"/>
</dbReference>
<dbReference type="OrthoDB" id="9785497at2"/>
<dbReference type="PATRIC" id="fig|1437605.7.peg.621"/>
<dbReference type="Gene3D" id="3.30.1060.10">
    <property type="entry name" value="Peptide methionine sulphoxide reductase MsrA"/>
    <property type="match status" value="1"/>
</dbReference>
<comment type="similarity">
    <text evidence="1">In the C-terminal section; belongs to the MsrB Met sulfoxide reductase family.</text>
</comment>
<proteinExistence type="inferred from homology"/>
<evidence type="ECO:0000313" key="11">
    <source>
        <dbReference type="EMBL" id="KFI40180.1"/>
    </source>
</evidence>
<dbReference type="GO" id="GO:0033743">
    <property type="term" value="F:peptide-methionine (R)-S-oxide reductase activity"/>
    <property type="evidence" value="ECO:0007669"/>
    <property type="project" value="UniProtKB-EC"/>
</dbReference>
<dbReference type="SUPFAM" id="SSF55068">
    <property type="entry name" value="Peptide methionine sulfoxide reductase"/>
    <property type="match status" value="1"/>
</dbReference>
<evidence type="ECO:0000256" key="8">
    <source>
        <dbReference type="ARBA" id="ARBA00048782"/>
    </source>
</evidence>
<organism evidence="11 12">
    <name type="scientific">Bifidobacterium actinocoloniiforme DSM 22766</name>
    <dbReference type="NCBI Taxonomy" id="1437605"/>
    <lineage>
        <taxon>Bacteria</taxon>
        <taxon>Bacillati</taxon>
        <taxon>Actinomycetota</taxon>
        <taxon>Actinomycetes</taxon>
        <taxon>Bifidobacteriales</taxon>
        <taxon>Bifidobacteriaceae</taxon>
        <taxon>Bifidobacterium</taxon>
    </lineage>
</organism>
<dbReference type="Pfam" id="PF01641">
    <property type="entry name" value="SelR"/>
    <property type="match status" value="1"/>
</dbReference>
<comment type="catalytic activity">
    <reaction evidence="8 9">
        <text>[thioredoxin]-disulfide + L-methionine + H2O = L-methionine (S)-S-oxide + [thioredoxin]-dithiol</text>
        <dbReference type="Rhea" id="RHEA:19993"/>
        <dbReference type="Rhea" id="RHEA-COMP:10698"/>
        <dbReference type="Rhea" id="RHEA-COMP:10700"/>
        <dbReference type="ChEBI" id="CHEBI:15377"/>
        <dbReference type="ChEBI" id="CHEBI:29950"/>
        <dbReference type="ChEBI" id="CHEBI:50058"/>
        <dbReference type="ChEBI" id="CHEBI:57844"/>
        <dbReference type="ChEBI" id="CHEBI:58772"/>
        <dbReference type="EC" id="1.8.4.11"/>
    </reaction>
</comment>
<reference evidence="11 12" key="1">
    <citation type="submission" date="2014-03" db="EMBL/GenBank/DDBJ databases">
        <title>Genomics of Bifidobacteria.</title>
        <authorList>
            <person name="Ventura M."/>
            <person name="Milani C."/>
            <person name="Lugli G.A."/>
        </authorList>
    </citation>
    <scope>NUCLEOTIDE SEQUENCE [LARGE SCALE GENOMIC DNA]</scope>
    <source>
        <strain evidence="11 12">DSM 22766</strain>
    </source>
</reference>
<evidence type="ECO:0000256" key="6">
    <source>
        <dbReference type="ARBA" id="ARBA00047806"/>
    </source>
</evidence>
<comment type="similarity">
    <text evidence="2">In the N-terminal section; belongs to the MsrA Met sulfoxide reductase family.</text>
</comment>
<dbReference type="Gene3D" id="2.170.150.20">
    <property type="entry name" value="Peptide methionine sulfoxide reductase"/>
    <property type="match status" value="1"/>
</dbReference>
<feature type="domain" description="MsrB" evidence="10">
    <location>
        <begin position="179"/>
        <end position="303"/>
    </location>
</feature>
<evidence type="ECO:0000256" key="2">
    <source>
        <dbReference type="ARBA" id="ARBA00011017"/>
    </source>
</evidence>
<dbReference type="NCBIfam" id="TIGR00401">
    <property type="entry name" value="msrA"/>
    <property type="match status" value="1"/>
</dbReference>
<dbReference type="RefSeq" id="WP_033504943.1">
    <property type="nucleotide sequence ID" value="NZ_CP011786.1"/>
</dbReference>
<dbReference type="GO" id="GO:0008113">
    <property type="term" value="F:peptide-methionine (S)-S-oxide reductase activity"/>
    <property type="evidence" value="ECO:0007669"/>
    <property type="project" value="UniProtKB-UniRule"/>
</dbReference>
<evidence type="ECO:0000259" key="10">
    <source>
        <dbReference type="PROSITE" id="PS51790"/>
    </source>
</evidence>
<dbReference type="InterPro" id="IPR036509">
    <property type="entry name" value="Met_Sox_Rdtase_MsrA_sf"/>
</dbReference>
<dbReference type="InterPro" id="IPR011057">
    <property type="entry name" value="Mss4-like_sf"/>
</dbReference>
<dbReference type="GO" id="GO:0006979">
    <property type="term" value="P:response to oxidative stress"/>
    <property type="evidence" value="ECO:0007669"/>
    <property type="project" value="InterPro"/>
</dbReference>
<dbReference type="FunFam" id="2.170.150.20:FF:000003">
    <property type="entry name" value="Peptide methionine sulfoxide reductase MsrB"/>
    <property type="match status" value="1"/>
</dbReference>
<gene>
    <name evidence="9" type="primary">msrA</name>
    <name evidence="11" type="ORF">BACT_0882</name>
</gene>
<dbReference type="eggNOG" id="COG0225">
    <property type="taxonomic scope" value="Bacteria"/>
</dbReference>
<dbReference type="KEGG" id="bact:AB656_03015"/>
<comment type="caution">
    <text evidence="11">The sequence shown here is derived from an EMBL/GenBank/DDBJ whole genome shotgun (WGS) entry which is preliminary data.</text>
</comment>
<dbReference type="InterPro" id="IPR002579">
    <property type="entry name" value="Met_Sox_Rdtase_MsrB_dom"/>
</dbReference>
<dbReference type="EC" id="1.8.4.11" evidence="9"/>
<keyword evidence="3 9" id="KW-0560">Oxidoreductase</keyword>
<dbReference type="AlphaFoldDB" id="A0A086Z0Y0"/>
<dbReference type="InterPro" id="IPR028427">
    <property type="entry name" value="Met_Sox_Rdtase_MsrB"/>
</dbReference>
<dbReference type="GO" id="GO:0005737">
    <property type="term" value="C:cytoplasm"/>
    <property type="evidence" value="ECO:0007669"/>
    <property type="project" value="TreeGrafter"/>
</dbReference>
<protein>
    <recommendedName>
        <fullName evidence="9">Peptide methionine sulfoxide reductase MsrA</fullName>
        <shortName evidence="9">Protein-methionine-S-oxide reductase</shortName>
        <ecNumber evidence="9">1.8.4.11</ecNumber>
    </recommendedName>
    <alternativeName>
        <fullName evidence="9">Peptide-methionine (S)-S-oxide reductase</fullName>
        <shortName evidence="9">Peptide Met(O) reductase</shortName>
    </alternativeName>
</protein>
<dbReference type="eggNOG" id="COG0229">
    <property type="taxonomic scope" value="Bacteria"/>
</dbReference>
<dbReference type="PROSITE" id="PS51790">
    <property type="entry name" value="MSRB"/>
    <property type="match status" value="1"/>
</dbReference>
<evidence type="ECO:0000256" key="5">
    <source>
        <dbReference type="ARBA" id="ARBA00024679"/>
    </source>
</evidence>
<dbReference type="Pfam" id="PF01625">
    <property type="entry name" value="PMSR"/>
    <property type="match status" value="1"/>
</dbReference>
<dbReference type="STRING" id="1437605.AB656_03015"/>
<dbReference type="NCBIfam" id="TIGR00357">
    <property type="entry name" value="peptide-methionine (R)-S-oxide reductase MsrB"/>
    <property type="match status" value="1"/>
</dbReference>
<feature type="active site" evidence="9">
    <location>
        <position position="18"/>
    </location>
</feature>
<comment type="catalytic activity">
    <reaction evidence="6 9">
        <text>L-methionyl-[protein] + [thioredoxin]-disulfide + H2O = L-methionyl-(S)-S-oxide-[protein] + [thioredoxin]-dithiol</text>
        <dbReference type="Rhea" id="RHEA:14217"/>
        <dbReference type="Rhea" id="RHEA-COMP:10698"/>
        <dbReference type="Rhea" id="RHEA-COMP:10700"/>
        <dbReference type="Rhea" id="RHEA-COMP:12313"/>
        <dbReference type="Rhea" id="RHEA-COMP:12315"/>
        <dbReference type="ChEBI" id="CHEBI:15377"/>
        <dbReference type="ChEBI" id="CHEBI:16044"/>
        <dbReference type="ChEBI" id="CHEBI:29950"/>
        <dbReference type="ChEBI" id="CHEBI:44120"/>
        <dbReference type="ChEBI" id="CHEBI:50058"/>
        <dbReference type="EC" id="1.8.4.11"/>
    </reaction>
</comment>
<evidence type="ECO:0000256" key="3">
    <source>
        <dbReference type="ARBA" id="ARBA00023002"/>
    </source>
</evidence>
<evidence type="ECO:0000256" key="1">
    <source>
        <dbReference type="ARBA" id="ARBA00008076"/>
    </source>
</evidence>
<dbReference type="Proteomes" id="UP000029015">
    <property type="component" value="Unassembled WGS sequence"/>
</dbReference>
<sequence length="322" mass="36844">MSEVKARQLESAYLAGGCFWGLERYLQGVSGVRSTRVGYAQSRVESPSYEQVCAGGTDAVECVEVVYDPQMLTLRTLTLLFVDVIDPFSRDRQGNDRGRQYRSGMYWEPDRRAEQEPVFRRALKQLADREGREPVVEVEELRNFYLAEESHQDYLRKHPDGYCHISADRIAGVARRQRFIEQIWALDPLQYRVTQQAATERPFENAYDADFRPGIYVDRVSGEPLFSSADKFDAGCGWPSFSKPINRRSLTERKDFKLLGRPRIEVRAQASDSHLGHVFTDGPRELGGLRYCMNSSALRFIPREDMEAQGYGAYLEVVDRAG</sequence>
<evidence type="ECO:0000313" key="12">
    <source>
        <dbReference type="Proteomes" id="UP000029015"/>
    </source>
</evidence>
<accession>A0A086Z0Y0</accession>
<comment type="catalytic activity">
    <reaction evidence="7">
        <text>L-methionyl-[protein] + [thioredoxin]-disulfide + H2O = L-methionyl-(R)-S-oxide-[protein] + [thioredoxin]-dithiol</text>
        <dbReference type="Rhea" id="RHEA:24164"/>
        <dbReference type="Rhea" id="RHEA-COMP:10698"/>
        <dbReference type="Rhea" id="RHEA-COMP:10700"/>
        <dbReference type="Rhea" id="RHEA-COMP:12313"/>
        <dbReference type="Rhea" id="RHEA-COMP:12314"/>
        <dbReference type="ChEBI" id="CHEBI:15377"/>
        <dbReference type="ChEBI" id="CHEBI:16044"/>
        <dbReference type="ChEBI" id="CHEBI:29950"/>
        <dbReference type="ChEBI" id="CHEBI:45764"/>
        <dbReference type="ChEBI" id="CHEBI:50058"/>
        <dbReference type="EC" id="1.8.4.12"/>
    </reaction>
</comment>
<dbReference type="PANTHER" id="PTHR10173">
    <property type="entry name" value="METHIONINE SULFOXIDE REDUCTASE"/>
    <property type="match status" value="1"/>
</dbReference>
<comment type="function">
    <text evidence="5 9">Has an important function as a repair enzyme for proteins that have been inactivated by oxidation. Catalyzes the reversible oxidation-reduction of methionine sulfoxide in proteins to methionine.</text>
</comment>
<name>A0A086Z0Y0_9BIFI</name>
<dbReference type="GO" id="GO:0033744">
    <property type="term" value="F:L-methionine:thioredoxin-disulfide S-oxidoreductase activity"/>
    <property type="evidence" value="ECO:0007669"/>
    <property type="project" value="RHEA"/>
</dbReference>
<comment type="similarity">
    <text evidence="9">Belongs to the MsrA Met sulfoxide reductase family.</text>
</comment>